<name>A0A7C4KXU4_9CHLR</name>
<comment type="caution">
    <text evidence="1">The sequence shown here is derived from an EMBL/GenBank/DDBJ whole genome shotgun (WGS) entry which is preliminary data.</text>
</comment>
<proteinExistence type="predicted"/>
<protein>
    <submittedName>
        <fullName evidence="1">Uncharacterized protein</fullName>
    </submittedName>
</protein>
<evidence type="ECO:0000313" key="1">
    <source>
        <dbReference type="EMBL" id="HGS86346.1"/>
    </source>
</evidence>
<organism evidence="1">
    <name type="scientific">Bellilinea caldifistulae</name>
    <dbReference type="NCBI Taxonomy" id="360411"/>
    <lineage>
        <taxon>Bacteria</taxon>
        <taxon>Bacillati</taxon>
        <taxon>Chloroflexota</taxon>
        <taxon>Anaerolineae</taxon>
        <taxon>Anaerolineales</taxon>
        <taxon>Anaerolineaceae</taxon>
        <taxon>Bellilinea</taxon>
    </lineage>
</organism>
<sequence length="329" mass="37615">MDFIRQIISWISRLFAPPASPPAPQPQDVLPQPITRKVMMIVFDPIVPEGGTQRLSQYLNWSDADVLANQYIQDLQTCSHGYLTYQIVEKMSVDGFPLKKDGFVYSVSGYLQAWQNQTGFHQPDLADYARILSDFNIVQKINSGIVDEIWLFGMPYAGFYESVMVGTGAFFVNAPPLAAADVQRSFIIMGFNYQRGVGEMLEAFGHRAEFVLGRVFRNLSGNANLWERFTRYDKLHPGQAECGTVHFAPNSQMDYDWGNTTFVPSRCRNWLKFPDLSDPPVMVNCAEWGNGEIRQHHIWWLSLFPHLTGRSNGISWNWWEYVADPGRVR</sequence>
<accession>A0A7C4KXU4</accession>
<gene>
    <name evidence="1" type="ORF">ENT17_01890</name>
</gene>
<reference evidence="1" key="1">
    <citation type="journal article" date="2020" name="mSystems">
        <title>Genome- and Community-Level Interaction Insights into Carbon Utilization and Element Cycling Functions of Hydrothermarchaeota in Hydrothermal Sediment.</title>
        <authorList>
            <person name="Zhou Z."/>
            <person name="Liu Y."/>
            <person name="Xu W."/>
            <person name="Pan J."/>
            <person name="Luo Z.H."/>
            <person name="Li M."/>
        </authorList>
    </citation>
    <scope>NUCLEOTIDE SEQUENCE [LARGE SCALE GENOMIC DNA]</scope>
    <source>
        <strain evidence="1">SpSt-556</strain>
    </source>
</reference>
<dbReference type="EMBL" id="DSXR01000025">
    <property type="protein sequence ID" value="HGS86346.1"/>
    <property type="molecule type" value="Genomic_DNA"/>
</dbReference>
<dbReference type="AlphaFoldDB" id="A0A7C4KXU4"/>